<keyword evidence="3" id="KW-1185">Reference proteome</keyword>
<evidence type="ECO:0000313" key="3">
    <source>
        <dbReference type="Proteomes" id="UP000295023"/>
    </source>
</evidence>
<organism evidence="2 3">
    <name type="scientific">Roseicella aquatilis</name>
    <dbReference type="NCBI Taxonomy" id="2527868"/>
    <lineage>
        <taxon>Bacteria</taxon>
        <taxon>Pseudomonadati</taxon>
        <taxon>Pseudomonadota</taxon>
        <taxon>Alphaproteobacteria</taxon>
        <taxon>Acetobacterales</taxon>
        <taxon>Roseomonadaceae</taxon>
        <taxon>Roseicella</taxon>
    </lineage>
</organism>
<comment type="caution">
    <text evidence="2">The sequence shown here is derived from an EMBL/GenBank/DDBJ whole genome shotgun (WGS) entry which is preliminary data.</text>
</comment>
<dbReference type="Proteomes" id="UP000295023">
    <property type="component" value="Unassembled WGS sequence"/>
</dbReference>
<proteinExistence type="predicted"/>
<protein>
    <submittedName>
        <fullName evidence="2">Uncharacterized protein</fullName>
    </submittedName>
</protein>
<feature type="transmembrane region" description="Helical" evidence="1">
    <location>
        <begin position="17"/>
        <end position="37"/>
    </location>
</feature>
<dbReference type="EMBL" id="SKBM01000005">
    <property type="protein sequence ID" value="TCZ64435.1"/>
    <property type="molecule type" value="Genomic_DNA"/>
</dbReference>
<dbReference type="AlphaFoldDB" id="A0A4R4DSS8"/>
<accession>A0A4R4DSS8</accession>
<dbReference type="RefSeq" id="WP_132286284.1">
    <property type="nucleotide sequence ID" value="NZ_SKBM01000005.1"/>
</dbReference>
<evidence type="ECO:0000256" key="1">
    <source>
        <dbReference type="SAM" id="Phobius"/>
    </source>
</evidence>
<reference evidence="2 3" key="1">
    <citation type="submission" date="2019-03" db="EMBL/GenBank/DDBJ databases">
        <title>Paracraurococcus aquatilis NE82 genome sequence.</title>
        <authorList>
            <person name="Zhao Y."/>
            <person name="Du Z."/>
        </authorList>
    </citation>
    <scope>NUCLEOTIDE SEQUENCE [LARGE SCALE GENOMIC DNA]</scope>
    <source>
        <strain evidence="2 3">NE82</strain>
    </source>
</reference>
<keyword evidence="1" id="KW-1133">Transmembrane helix</keyword>
<name>A0A4R4DSS8_9PROT</name>
<feature type="transmembrane region" description="Helical" evidence="1">
    <location>
        <begin position="44"/>
        <end position="63"/>
    </location>
</feature>
<gene>
    <name evidence="2" type="ORF">EXY23_07250</name>
</gene>
<evidence type="ECO:0000313" key="2">
    <source>
        <dbReference type="EMBL" id="TCZ64435.1"/>
    </source>
</evidence>
<keyword evidence="1" id="KW-0812">Transmembrane</keyword>
<keyword evidence="1" id="KW-0472">Membrane</keyword>
<sequence length="67" mass="6887">MAALRPLDGGGIKTSRASLIGGIAVGIGVFVLWTLLARDLGGDGLLTDTIGLVLSGLIGLWIWRADL</sequence>